<dbReference type="AlphaFoldDB" id="W6QNQ4"/>
<accession>W6QNQ4</accession>
<organism evidence="1 2">
    <name type="scientific">Penicillium roqueforti (strain FM164)</name>
    <dbReference type="NCBI Taxonomy" id="1365484"/>
    <lineage>
        <taxon>Eukaryota</taxon>
        <taxon>Fungi</taxon>
        <taxon>Dikarya</taxon>
        <taxon>Ascomycota</taxon>
        <taxon>Pezizomycotina</taxon>
        <taxon>Eurotiomycetes</taxon>
        <taxon>Eurotiomycetidae</taxon>
        <taxon>Eurotiales</taxon>
        <taxon>Aspergillaceae</taxon>
        <taxon>Penicillium</taxon>
    </lineage>
</organism>
<name>W6QNQ4_PENRF</name>
<dbReference type="EMBL" id="HG792020">
    <property type="protein sequence ID" value="CDM37601.1"/>
    <property type="molecule type" value="Genomic_DNA"/>
</dbReference>
<dbReference type="Proteomes" id="UP000030686">
    <property type="component" value="Unassembled WGS sequence"/>
</dbReference>
<proteinExistence type="predicted"/>
<evidence type="ECO:0000313" key="1">
    <source>
        <dbReference type="EMBL" id="CDM37601.1"/>
    </source>
</evidence>
<reference evidence="1" key="1">
    <citation type="journal article" date="2014" name="Nat. Commun.">
        <title>Multiple recent horizontal transfers of a large genomic region in cheese making fungi.</title>
        <authorList>
            <person name="Cheeseman K."/>
            <person name="Ropars J."/>
            <person name="Renault P."/>
            <person name="Dupont J."/>
            <person name="Gouzy J."/>
            <person name="Branca A."/>
            <person name="Abraham A.L."/>
            <person name="Ceppi M."/>
            <person name="Conseiller E."/>
            <person name="Debuchy R."/>
            <person name="Malagnac F."/>
            <person name="Goarin A."/>
            <person name="Silar P."/>
            <person name="Lacoste S."/>
            <person name="Sallet E."/>
            <person name="Bensimon A."/>
            <person name="Giraud T."/>
            <person name="Brygoo Y."/>
        </authorList>
    </citation>
    <scope>NUCLEOTIDE SEQUENCE [LARGE SCALE GENOMIC DNA]</scope>
    <source>
        <strain evidence="1">FM164</strain>
    </source>
</reference>
<keyword evidence="2" id="KW-1185">Reference proteome</keyword>
<evidence type="ECO:0000313" key="2">
    <source>
        <dbReference type="Proteomes" id="UP000030686"/>
    </source>
</evidence>
<protein>
    <submittedName>
        <fullName evidence="1">Uncharacterized protein</fullName>
    </submittedName>
</protein>
<sequence>MKGIRDFDDIMSLINAGDNVQYTPKEREKYKRAFGEFVETYIEQNPKWTLAQWKKNTNLE</sequence>
<gene>
    <name evidence="1" type="ORF">PROQFM164_S06g000563</name>
</gene>